<evidence type="ECO:0000256" key="2">
    <source>
        <dbReference type="ARBA" id="ARBA00022782"/>
    </source>
</evidence>
<dbReference type="CDD" id="cd18315">
    <property type="entry name" value="BTB_POZ_BAB-like"/>
    <property type="match status" value="1"/>
</dbReference>
<comment type="function">
    <text evidence="5">Putative transcription factor required for axon growth and guidance in the central and peripheral nervous systems. Repels CNS axons away from the midline by promoting the expression of the midline repellent sli and its receptor robo.</text>
</comment>
<feature type="region of interest" description="Disordered" evidence="7">
    <location>
        <begin position="394"/>
        <end position="596"/>
    </location>
</feature>
<dbReference type="GO" id="GO:0035167">
    <property type="term" value="P:larval lymph gland hemopoiesis"/>
    <property type="evidence" value="ECO:0007669"/>
    <property type="project" value="UniProtKB-ARBA"/>
</dbReference>
<keyword evidence="11" id="KW-1185">Reference proteome</keyword>
<dbReference type="PROSITE" id="PS50157">
    <property type="entry name" value="ZINC_FINGER_C2H2_2"/>
    <property type="match status" value="2"/>
</dbReference>
<dbReference type="EMBL" id="NCKV01000035">
    <property type="protein sequence ID" value="RWS31889.1"/>
    <property type="molecule type" value="Genomic_DNA"/>
</dbReference>
<evidence type="ECO:0000313" key="11">
    <source>
        <dbReference type="Proteomes" id="UP000288716"/>
    </source>
</evidence>
<evidence type="ECO:0000256" key="7">
    <source>
        <dbReference type="SAM" id="MobiDB-lite"/>
    </source>
</evidence>
<dbReference type="SUPFAM" id="SSF57667">
    <property type="entry name" value="beta-beta-alpha zinc fingers"/>
    <property type="match status" value="1"/>
</dbReference>
<evidence type="ECO:0000256" key="5">
    <source>
        <dbReference type="ARBA" id="ARBA00037382"/>
    </source>
</evidence>
<evidence type="ECO:0000256" key="1">
    <source>
        <dbReference type="ARBA" id="ARBA00022473"/>
    </source>
</evidence>
<feature type="domain" description="BTB" evidence="8">
    <location>
        <begin position="42"/>
        <end position="113"/>
    </location>
</feature>
<feature type="compositionally biased region" description="Basic and acidic residues" evidence="7">
    <location>
        <begin position="394"/>
        <end position="432"/>
    </location>
</feature>
<dbReference type="GO" id="GO:0007464">
    <property type="term" value="P:R3/R4 cell fate commitment"/>
    <property type="evidence" value="ECO:0007669"/>
    <property type="project" value="UniProtKB-ARBA"/>
</dbReference>
<dbReference type="Pfam" id="PF00096">
    <property type="entry name" value="zf-C2H2"/>
    <property type="match status" value="1"/>
</dbReference>
<keyword evidence="6" id="KW-0479">Metal-binding</keyword>
<dbReference type="InterPro" id="IPR051095">
    <property type="entry name" value="Dros_DevTransReg"/>
</dbReference>
<dbReference type="GO" id="GO:0048813">
    <property type="term" value="P:dendrite morphogenesis"/>
    <property type="evidence" value="ECO:0007669"/>
    <property type="project" value="UniProtKB-ARBA"/>
</dbReference>
<gene>
    <name evidence="10" type="ORF">B4U80_07799</name>
</gene>
<dbReference type="GO" id="GO:0007526">
    <property type="term" value="P:larval somatic muscle development"/>
    <property type="evidence" value="ECO:0007669"/>
    <property type="project" value="UniProtKB-ARBA"/>
</dbReference>
<dbReference type="PANTHER" id="PTHR23110">
    <property type="entry name" value="BTB DOMAIN TRANSCRIPTION FACTOR"/>
    <property type="match status" value="1"/>
</dbReference>
<evidence type="ECO:0000256" key="6">
    <source>
        <dbReference type="PROSITE-ProRule" id="PRU00042"/>
    </source>
</evidence>
<dbReference type="InterPro" id="IPR011333">
    <property type="entry name" value="SKP1/BTB/POZ_sf"/>
</dbReference>
<organism evidence="10 11">
    <name type="scientific">Leptotrombidium deliense</name>
    <dbReference type="NCBI Taxonomy" id="299467"/>
    <lineage>
        <taxon>Eukaryota</taxon>
        <taxon>Metazoa</taxon>
        <taxon>Ecdysozoa</taxon>
        <taxon>Arthropoda</taxon>
        <taxon>Chelicerata</taxon>
        <taxon>Arachnida</taxon>
        <taxon>Acari</taxon>
        <taxon>Acariformes</taxon>
        <taxon>Trombidiformes</taxon>
        <taxon>Prostigmata</taxon>
        <taxon>Anystina</taxon>
        <taxon>Parasitengona</taxon>
        <taxon>Trombiculoidea</taxon>
        <taxon>Trombiculidae</taxon>
        <taxon>Leptotrombidium</taxon>
    </lineage>
</organism>
<keyword evidence="4" id="KW-0539">Nucleus</keyword>
<feature type="domain" description="C2H2-type" evidence="9">
    <location>
        <begin position="597"/>
        <end position="625"/>
    </location>
</feature>
<comment type="caution">
    <text evidence="10">The sequence shown here is derived from an EMBL/GenBank/DDBJ whole genome shotgun (WGS) entry which is preliminary data.</text>
</comment>
<reference evidence="10 11" key="1">
    <citation type="journal article" date="2018" name="Gigascience">
        <title>Genomes of trombidid mites reveal novel predicted allergens and laterally-transferred genes associated with secondary metabolism.</title>
        <authorList>
            <person name="Dong X."/>
            <person name="Chaisiri K."/>
            <person name="Xia D."/>
            <person name="Armstrong S.D."/>
            <person name="Fang Y."/>
            <person name="Donnelly M.J."/>
            <person name="Kadowaki T."/>
            <person name="McGarry J.W."/>
            <person name="Darby A.C."/>
            <person name="Makepeace B.L."/>
        </authorList>
    </citation>
    <scope>NUCLEOTIDE SEQUENCE [LARGE SCALE GENOMIC DNA]</scope>
    <source>
        <strain evidence="10">UoL-UT</strain>
    </source>
</reference>
<dbReference type="STRING" id="299467.A0A443SWK1"/>
<dbReference type="AlphaFoldDB" id="A0A443SWK1"/>
<feature type="region of interest" description="Disordered" evidence="7">
    <location>
        <begin position="131"/>
        <end position="161"/>
    </location>
</feature>
<dbReference type="Gene3D" id="3.30.160.60">
    <property type="entry name" value="Classic Zinc Finger"/>
    <property type="match status" value="1"/>
</dbReference>
<dbReference type="GO" id="GO:0006357">
    <property type="term" value="P:regulation of transcription by RNA polymerase II"/>
    <property type="evidence" value="ECO:0007669"/>
    <property type="project" value="TreeGrafter"/>
</dbReference>
<protein>
    <submittedName>
        <fullName evidence="10">B-cell CLL/lymphoma 6 member B protein-like protein</fullName>
    </submittedName>
</protein>
<feature type="domain" description="C2H2-type" evidence="9">
    <location>
        <begin position="625"/>
        <end position="648"/>
    </location>
</feature>
<dbReference type="GO" id="GO:0045476">
    <property type="term" value="P:nurse cell apoptotic process"/>
    <property type="evidence" value="ECO:0007669"/>
    <property type="project" value="UniProtKB-ARBA"/>
</dbReference>
<evidence type="ECO:0000256" key="3">
    <source>
        <dbReference type="ARBA" id="ARBA00022902"/>
    </source>
</evidence>
<dbReference type="GO" id="GO:0008406">
    <property type="term" value="P:gonad development"/>
    <property type="evidence" value="ECO:0007669"/>
    <property type="project" value="UniProtKB-ARBA"/>
</dbReference>
<dbReference type="PANTHER" id="PTHR23110:SF111">
    <property type="entry name" value="LONGITUDINALS LACKING PROTEIN, ISOFORMS F_I_K_T"/>
    <property type="match status" value="1"/>
</dbReference>
<dbReference type="SMART" id="SM00225">
    <property type="entry name" value="BTB"/>
    <property type="match status" value="1"/>
</dbReference>
<dbReference type="OrthoDB" id="6482909at2759"/>
<feature type="compositionally biased region" description="Basic and acidic residues" evidence="7">
    <location>
        <begin position="445"/>
        <end position="455"/>
    </location>
</feature>
<keyword evidence="6" id="KW-0863">Zinc-finger</keyword>
<dbReference type="InterPro" id="IPR013087">
    <property type="entry name" value="Znf_C2H2_type"/>
</dbReference>
<feature type="compositionally biased region" description="Acidic residues" evidence="7">
    <location>
        <begin position="461"/>
        <end position="470"/>
    </location>
</feature>
<dbReference type="PROSITE" id="PS50097">
    <property type="entry name" value="BTB"/>
    <property type="match status" value="1"/>
</dbReference>
<evidence type="ECO:0000256" key="4">
    <source>
        <dbReference type="ARBA" id="ARBA00023242"/>
    </source>
</evidence>
<dbReference type="InterPro" id="IPR000210">
    <property type="entry name" value="BTB/POZ_dom"/>
</dbReference>
<keyword evidence="6" id="KW-0862">Zinc</keyword>
<dbReference type="SMART" id="SM00355">
    <property type="entry name" value="ZnF_C2H2"/>
    <property type="match status" value="2"/>
</dbReference>
<dbReference type="GO" id="GO:0008270">
    <property type="term" value="F:zinc ion binding"/>
    <property type="evidence" value="ECO:0007669"/>
    <property type="project" value="UniProtKB-KW"/>
</dbReference>
<dbReference type="VEuPathDB" id="VectorBase:LDEU000156"/>
<sequence>MSTASSPSAVHCAQRPLRLRRVNHAEELVSGFARLLKSEAMSDVTLICAGGQSIRAHKVILSMFSPYFRAIFEAQPFANNPNNYPVIVMKDLGVHELKTIVEFIYRGEASVPRDKLNSILQAAKALEVSGLSDLKDSNSSPHVSSPSSSDSTTSPTPVSTSGNFAPISGALTGVGALGGNSLSVSGPGYKRNQDVESTTIFGGTGPDPQLKKLRITLDNGNELSNSIDLGAGFVSGFGATGGGVVINDGPIEGVRSLLQQPPRLPATFQQQVRQQQQLFQQQMQMQKRQLSLQQYMQQRQVQQRQQLQQRQMHLQQQQQQILQQQLLQKGLKHFPVVKGSQGTKLVHYQQRIQAQLNEKQPRITFTQTSSTLQERLLQKPVSQKLKALQELKAKQDAEAKKDANDSSKEKDENCANGQEKDKQDGESKKSDDSSNDDALSSALKSDAKNTSKEENNNETVNENDENEEPQGTDPEGSNSSRTGSGSGNGGNHNESKNIDDAAEDENQLSVAGGVEEGLQQANEGNTGNEENEDNGTGFGFDWQEGFIDDGFVPPNETAEQQLALPPPPQTTPTATPDFLQPRGPGRPRKGNKSTEISPCPECNKVFVRPDVLKLHYRSVHLNERHPCNLCPKIFKWPGDLSKHKRTKHPEATLAS</sequence>
<dbReference type="Gene3D" id="3.30.710.10">
    <property type="entry name" value="Potassium Channel Kv1.1, Chain A"/>
    <property type="match status" value="1"/>
</dbReference>
<dbReference type="Pfam" id="PF00651">
    <property type="entry name" value="BTB"/>
    <property type="match status" value="1"/>
</dbReference>
<dbReference type="InterPro" id="IPR036236">
    <property type="entry name" value="Znf_C2H2_sf"/>
</dbReference>
<keyword evidence="2" id="KW-0221">Differentiation</keyword>
<dbReference type="SUPFAM" id="SSF54695">
    <property type="entry name" value="POZ domain"/>
    <property type="match status" value="1"/>
</dbReference>
<proteinExistence type="predicted"/>
<accession>A0A443SWK1</accession>
<evidence type="ECO:0000259" key="8">
    <source>
        <dbReference type="PROSITE" id="PS50097"/>
    </source>
</evidence>
<dbReference type="GO" id="GO:0016199">
    <property type="term" value="P:axon midline choice point recognition"/>
    <property type="evidence" value="ECO:0007669"/>
    <property type="project" value="UniProtKB-ARBA"/>
</dbReference>
<name>A0A443SWK1_9ACAR</name>
<evidence type="ECO:0000259" key="9">
    <source>
        <dbReference type="PROSITE" id="PS50157"/>
    </source>
</evidence>
<feature type="compositionally biased region" description="Low complexity" evidence="7">
    <location>
        <begin position="137"/>
        <end position="161"/>
    </location>
</feature>
<dbReference type="Proteomes" id="UP000288716">
    <property type="component" value="Unassembled WGS sequence"/>
</dbReference>
<keyword evidence="1" id="KW-0217">Developmental protein</keyword>
<dbReference type="GO" id="GO:0045467">
    <property type="term" value="P:R7 cell development"/>
    <property type="evidence" value="ECO:0007669"/>
    <property type="project" value="UniProtKB-ARBA"/>
</dbReference>
<dbReference type="GO" id="GO:0005634">
    <property type="term" value="C:nucleus"/>
    <property type="evidence" value="ECO:0007669"/>
    <property type="project" value="TreeGrafter"/>
</dbReference>
<dbReference type="PROSITE" id="PS00028">
    <property type="entry name" value="ZINC_FINGER_C2H2_1"/>
    <property type="match status" value="2"/>
</dbReference>
<evidence type="ECO:0000313" key="10">
    <source>
        <dbReference type="EMBL" id="RWS31889.1"/>
    </source>
</evidence>
<keyword evidence="3" id="KW-0524">Neurogenesis</keyword>